<comment type="caution">
    <text evidence="1">The sequence shown here is derived from an EMBL/GenBank/DDBJ whole genome shotgun (WGS) entry which is preliminary data.</text>
</comment>
<evidence type="ECO:0000313" key="2">
    <source>
        <dbReference type="Proteomes" id="UP001204000"/>
    </source>
</evidence>
<sequence>MKPAWSLTAVLAVGALALASSQPYFTLYRPWAWTSERTLEAGAAGEFSLPMPEAAGAAHAASVEVVGFQMLDDEQEQRIGIHAPEGFETWLVMTQWSAPADAVLVRCRMWATGSDGREYHLTDGIFGDAGMIADLSQSSACTPPAEQGPAYDALESKVMPGTPRPESWRKITPVAMPAGVQPAELHLGWEEPRYVTLVLPEPAEFVDSPPPAPA</sequence>
<reference evidence="1" key="1">
    <citation type="submission" date="2022-05" db="EMBL/GenBank/DDBJ databases">
        <title>Corynebacterium sp. TA-R-1 sp. nov., isolated from human feces.</title>
        <authorList>
            <person name="Shamsuzzaman M."/>
            <person name="Dahal R.H."/>
        </authorList>
    </citation>
    <scope>NUCLEOTIDE SEQUENCE</scope>
    <source>
        <strain evidence="1">TA-R-1</strain>
    </source>
</reference>
<gene>
    <name evidence="1" type="ORF">M5J20_06720</name>
</gene>
<dbReference type="RefSeq" id="WP_253577811.1">
    <property type="nucleotide sequence ID" value="NZ_JAMFTQ010000006.1"/>
</dbReference>
<keyword evidence="2" id="KW-1185">Reference proteome</keyword>
<dbReference type="EMBL" id="JAMFTQ010000006">
    <property type="protein sequence ID" value="MCP1387883.1"/>
    <property type="molecule type" value="Genomic_DNA"/>
</dbReference>
<organism evidence="1 2">
    <name type="scientific">Corynebacterium stercoris</name>
    <dbReference type="NCBI Taxonomy" id="2943490"/>
    <lineage>
        <taxon>Bacteria</taxon>
        <taxon>Bacillati</taxon>
        <taxon>Actinomycetota</taxon>
        <taxon>Actinomycetes</taxon>
        <taxon>Mycobacteriales</taxon>
        <taxon>Corynebacteriaceae</taxon>
        <taxon>Corynebacterium</taxon>
    </lineage>
</organism>
<protein>
    <submittedName>
        <fullName evidence="1">Uncharacterized protein</fullName>
    </submittedName>
</protein>
<name>A0ABT1G488_9CORY</name>
<proteinExistence type="predicted"/>
<accession>A0ABT1G488</accession>
<evidence type="ECO:0000313" key="1">
    <source>
        <dbReference type="EMBL" id="MCP1387883.1"/>
    </source>
</evidence>
<dbReference type="Proteomes" id="UP001204000">
    <property type="component" value="Unassembled WGS sequence"/>
</dbReference>